<protein>
    <recommendedName>
        <fullName evidence="2">DNA ligase (ATP)</fullName>
        <ecNumber evidence="2">6.5.1.1</ecNumber>
    </recommendedName>
</protein>
<comment type="caution">
    <text evidence="6">The sequence shown here is derived from an EMBL/GenBank/DDBJ whole genome shotgun (WGS) entry which is preliminary data.</text>
</comment>
<dbReference type="CDD" id="cd07906">
    <property type="entry name" value="Adenylation_DNA_ligase_LigD_LigC"/>
    <property type="match status" value="1"/>
</dbReference>
<proteinExistence type="inferred from homology"/>
<dbReference type="GO" id="GO:0005524">
    <property type="term" value="F:ATP binding"/>
    <property type="evidence" value="ECO:0007669"/>
    <property type="project" value="InterPro"/>
</dbReference>
<dbReference type="AlphaFoldDB" id="A0A8J3T7Z3"/>
<dbReference type="Gene3D" id="3.30.470.30">
    <property type="entry name" value="DNA ligase/mRNA capping enzyme"/>
    <property type="match status" value="1"/>
</dbReference>
<sequence>MSGSPFAPMLATAGALPAGPGWGYELKWDGVRAIAVCDERGVRLFGRRGNDISAGYPELTAATDVGDAVFDGEIVVMNAAGRPSFRDLAERMHVRDKHKAARLAATIPVTYLIFDVLRFAGVDLLEVPYAERRALLDELGPPGGRWLVPPAFDDGPATRAASREHGLEGVVAKRLAAPYRPGLRSPDWVKVKSELTGDFVVGGWRPGVRPIGGLLVGVPAPGGLVFRGRVGGGISDAAQRELVAELRPLITAAPPFEQPLPREDSRTAIWVRPQVVVEVKFSQRTRDGRLRFPRFLRLRRDKAPEEVVDE</sequence>
<evidence type="ECO:0000256" key="2">
    <source>
        <dbReference type="ARBA" id="ARBA00012727"/>
    </source>
</evidence>
<evidence type="ECO:0000256" key="4">
    <source>
        <dbReference type="ARBA" id="ARBA00034003"/>
    </source>
</evidence>
<evidence type="ECO:0000256" key="1">
    <source>
        <dbReference type="ARBA" id="ARBA00007572"/>
    </source>
</evidence>
<dbReference type="SUPFAM" id="SSF56091">
    <property type="entry name" value="DNA ligase/mRNA capping enzyme, catalytic domain"/>
    <property type="match status" value="1"/>
</dbReference>
<keyword evidence="3 6" id="KW-0436">Ligase</keyword>
<dbReference type="PROSITE" id="PS50160">
    <property type="entry name" value="DNA_LIGASE_A3"/>
    <property type="match status" value="1"/>
</dbReference>
<gene>
    <name evidence="6" type="ORF">Pme01_09950</name>
</gene>
<dbReference type="Gene3D" id="3.30.1490.70">
    <property type="match status" value="1"/>
</dbReference>
<evidence type="ECO:0000313" key="6">
    <source>
        <dbReference type="EMBL" id="GII21398.1"/>
    </source>
</evidence>
<dbReference type="SUPFAM" id="SSF50249">
    <property type="entry name" value="Nucleic acid-binding proteins"/>
    <property type="match status" value="1"/>
</dbReference>
<dbReference type="GO" id="GO:0003910">
    <property type="term" value="F:DNA ligase (ATP) activity"/>
    <property type="evidence" value="ECO:0007669"/>
    <property type="project" value="UniProtKB-EC"/>
</dbReference>
<dbReference type="InterPro" id="IPR014146">
    <property type="entry name" value="LigD_ligase_dom"/>
</dbReference>
<dbReference type="Pfam" id="PF04679">
    <property type="entry name" value="DNA_ligase_A_C"/>
    <property type="match status" value="1"/>
</dbReference>
<accession>A0A8J3T7Z3</accession>
<dbReference type="EMBL" id="BOON01000006">
    <property type="protein sequence ID" value="GII21398.1"/>
    <property type="molecule type" value="Genomic_DNA"/>
</dbReference>
<dbReference type="GO" id="GO:0006281">
    <property type="term" value="P:DNA repair"/>
    <property type="evidence" value="ECO:0007669"/>
    <property type="project" value="InterPro"/>
</dbReference>
<dbReference type="EC" id="6.5.1.1" evidence="2"/>
<dbReference type="CDD" id="cd07971">
    <property type="entry name" value="OBF_DNA_ligase_LigD"/>
    <property type="match status" value="1"/>
</dbReference>
<organism evidence="6 7">
    <name type="scientific">Planosporangium mesophilum</name>
    <dbReference type="NCBI Taxonomy" id="689768"/>
    <lineage>
        <taxon>Bacteria</taxon>
        <taxon>Bacillati</taxon>
        <taxon>Actinomycetota</taxon>
        <taxon>Actinomycetes</taxon>
        <taxon>Micromonosporales</taxon>
        <taxon>Micromonosporaceae</taxon>
        <taxon>Planosporangium</taxon>
    </lineage>
</organism>
<dbReference type="Pfam" id="PF01068">
    <property type="entry name" value="DNA_ligase_A_M"/>
    <property type="match status" value="1"/>
</dbReference>
<dbReference type="InterPro" id="IPR012309">
    <property type="entry name" value="DNA_ligase_ATP-dep_C"/>
</dbReference>
<dbReference type="Proteomes" id="UP000599074">
    <property type="component" value="Unassembled WGS sequence"/>
</dbReference>
<comment type="similarity">
    <text evidence="1">Belongs to the ATP-dependent DNA ligase family.</text>
</comment>
<evidence type="ECO:0000256" key="3">
    <source>
        <dbReference type="ARBA" id="ARBA00022598"/>
    </source>
</evidence>
<dbReference type="InterPro" id="IPR012310">
    <property type="entry name" value="DNA_ligase_ATP-dep_cent"/>
</dbReference>
<dbReference type="PANTHER" id="PTHR45674">
    <property type="entry name" value="DNA LIGASE 1/3 FAMILY MEMBER"/>
    <property type="match status" value="1"/>
</dbReference>
<name>A0A8J3T7Z3_9ACTN</name>
<evidence type="ECO:0000259" key="5">
    <source>
        <dbReference type="PROSITE" id="PS50160"/>
    </source>
</evidence>
<dbReference type="RefSeq" id="WP_373315449.1">
    <property type="nucleotide sequence ID" value="NZ_BOON01000006.1"/>
</dbReference>
<evidence type="ECO:0000313" key="7">
    <source>
        <dbReference type="Proteomes" id="UP000599074"/>
    </source>
</evidence>
<dbReference type="Gene3D" id="2.40.50.140">
    <property type="entry name" value="Nucleic acid-binding proteins"/>
    <property type="match status" value="1"/>
</dbReference>
<dbReference type="NCBIfam" id="TIGR02779">
    <property type="entry name" value="NHEJ_ligase_lig"/>
    <property type="match status" value="1"/>
</dbReference>
<keyword evidence="7" id="KW-1185">Reference proteome</keyword>
<dbReference type="GO" id="GO:0006310">
    <property type="term" value="P:DNA recombination"/>
    <property type="evidence" value="ECO:0007669"/>
    <property type="project" value="InterPro"/>
</dbReference>
<comment type="catalytic activity">
    <reaction evidence="4">
        <text>ATP + (deoxyribonucleotide)n-3'-hydroxyl + 5'-phospho-(deoxyribonucleotide)m = (deoxyribonucleotide)n+m + AMP + diphosphate.</text>
        <dbReference type="EC" id="6.5.1.1"/>
    </reaction>
</comment>
<dbReference type="InterPro" id="IPR050191">
    <property type="entry name" value="ATP-dep_DNA_ligase"/>
</dbReference>
<reference evidence="6" key="1">
    <citation type="submission" date="2021-01" db="EMBL/GenBank/DDBJ databases">
        <title>Whole genome shotgun sequence of Planosporangium mesophilum NBRC 109066.</title>
        <authorList>
            <person name="Komaki H."/>
            <person name="Tamura T."/>
        </authorList>
    </citation>
    <scope>NUCLEOTIDE SEQUENCE</scope>
    <source>
        <strain evidence="6">NBRC 109066</strain>
    </source>
</reference>
<dbReference type="InterPro" id="IPR012340">
    <property type="entry name" value="NA-bd_OB-fold"/>
</dbReference>
<dbReference type="PANTHER" id="PTHR45674:SF4">
    <property type="entry name" value="DNA LIGASE 1"/>
    <property type="match status" value="1"/>
</dbReference>
<feature type="domain" description="ATP-dependent DNA ligase family profile" evidence="5">
    <location>
        <begin position="106"/>
        <end position="232"/>
    </location>
</feature>